<dbReference type="Gramene" id="ERN16478">
    <property type="protein sequence ID" value="ERN16478"/>
    <property type="gene ID" value="AMTR_s00052p00227440"/>
</dbReference>
<gene>
    <name evidence="1" type="ORF">AMTR_s00052p00227440</name>
</gene>
<evidence type="ECO:0000313" key="2">
    <source>
        <dbReference type="Proteomes" id="UP000017836"/>
    </source>
</evidence>
<evidence type="ECO:0000313" key="1">
    <source>
        <dbReference type="EMBL" id="ERN16478.1"/>
    </source>
</evidence>
<dbReference type="AlphaFoldDB" id="U5D7X2"/>
<protein>
    <submittedName>
        <fullName evidence="1">Uncharacterized protein</fullName>
    </submittedName>
</protein>
<dbReference type="Proteomes" id="UP000017836">
    <property type="component" value="Unassembled WGS sequence"/>
</dbReference>
<dbReference type="EMBL" id="KI392446">
    <property type="protein sequence ID" value="ERN16478.1"/>
    <property type="molecule type" value="Genomic_DNA"/>
</dbReference>
<keyword evidence="2" id="KW-1185">Reference proteome</keyword>
<sequence length="243" mass="26673">MAKLELQNVRCRERKSGFVLQGWGGGFLCWPSGHCMKGRLTFGIQGSMQPTGGRLASCTAFSSSTSPRALSLSLLLSSYHRTLSSFSPYRGVPSSFSRHMPSSFSRRVRSFPITGGSIPSLLITVRIFYCLTTRLLPLLSRTCFLLSLSPYAFLLSPHAFFPPIAARSLLSLLIAVCLLPSLASRLLPLLPRTLFLLSLSPHSILPYCHSLSSFSPYHCVPFTPIVACSLPSLLITTRLLQYA</sequence>
<accession>U5D7X2</accession>
<reference evidence="2" key="1">
    <citation type="journal article" date="2013" name="Science">
        <title>The Amborella genome and the evolution of flowering plants.</title>
        <authorList>
            <consortium name="Amborella Genome Project"/>
        </authorList>
    </citation>
    <scope>NUCLEOTIDE SEQUENCE [LARGE SCALE GENOMIC DNA]</scope>
</reference>
<proteinExistence type="predicted"/>
<organism evidence="1 2">
    <name type="scientific">Amborella trichopoda</name>
    <dbReference type="NCBI Taxonomy" id="13333"/>
    <lineage>
        <taxon>Eukaryota</taxon>
        <taxon>Viridiplantae</taxon>
        <taxon>Streptophyta</taxon>
        <taxon>Embryophyta</taxon>
        <taxon>Tracheophyta</taxon>
        <taxon>Spermatophyta</taxon>
        <taxon>Magnoliopsida</taxon>
        <taxon>Amborellales</taxon>
        <taxon>Amborellaceae</taxon>
        <taxon>Amborella</taxon>
    </lineage>
</organism>
<dbReference type="HOGENOM" id="CLU_1143924_0_0_1"/>
<name>U5D7X2_AMBTC</name>